<evidence type="ECO:0000256" key="1">
    <source>
        <dbReference type="SAM" id="MobiDB-lite"/>
    </source>
</evidence>
<accession>A0A1W1XS06</accession>
<gene>
    <name evidence="2" type="ORF">SAMN02746041_02745</name>
</gene>
<feature type="region of interest" description="Disordered" evidence="1">
    <location>
        <begin position="258"/>
        <end position="278"/>
    </location>
</feature>
<protein>
    <submittedName>
        <fullName evidence="2">Uncharacterized protein</fullName>
    </submittedName>
</protein>
<dbReference type="EMBL" id="FWXF01000018">
    <property type="protein sequence ID" value="SMC26749.1"/>
    <property type="molecule type" value="Genomic_DNA"/>
</dbReference>
<evidence type="ECO:0000313" key="3">
    <source>
        <dbReference type="Proteomes" id="UP000192783"/>
    </source>
</evidence>
<evidence type="ECO:0000313" key="2">
    <source>
        <dbReference type="EMBL" id="SMC26749.1"/>
    </source>
</evidence>
<proteinExistence type="predicted"/>
<sequence length="299" mass="31850">MIEGILILAMALGIGATAVPQDASATATEAADAEWPAHVSAQSTPQLTLPTDPVTMFLRYPGPRSRFQMIFSDIPEGMAVQNDMGYDGWCVDRQLDIPKNTTTRVRLYSSVDPLLPGHLARLSWNEINYLVNHKAGTPKEVQAAIWHLVDGRTRGLTPAARKMVEAARRNGAAYIPGPGEILAVICEPFEDVQTTFIEYTQPVVLGAEGEAPAEPTAPEEPPSSQAAVVPTVRQVVPPTFTIVDPGDPGGRERVVIIEERGGGTDGGEPEPPAPVPLPSGVVLLAPGLAVVALARRKRP</sequence>
<name>A0A1W1XS06_9BACT</name>
<reference evidence="2 3" key="1">
    <citation type="submission" date="2017-04" db="EMBL/GenBank/DDBJ databases">
        <authorList>
            <person name="Afonso C.L."/>
            <person name="Miller P.J."/>
            <person name="Scott M.A."/>
            <person name="Spackman E."/>
            <person name="Goraichik I."/>
            <person name="Dimitrov K.M."/>
            <person name="Suarez D.L."/>
            <person name="Swayne D.E."/>
        </authorList>
    </citation>
    <scope>NUCLEOTIDE SEQUENCE [LARGE SCALE GENOMIC DNA]</scope>
    <source>
        <strain evidence="2 3">DSM 13146</strain>
    </source>
</reference>
<organism evidence="2 3">
    <name type="scientific">Desulfacinum hydrothermale DSM 13146</name>
    <dbReference type="NCBI Taxonomy" id="1121390"/>
    <lineage>
        <taxon>Bacteria</taxon>
        <taxon>Pseudomonadati</taxon>
        <taxon>Thermodesulfobacteriota</taxon>
        <taxon>Syntrophobacteria</taxon>
        <taxon>Syntrophobacterales</taxon>
        <taxon>Syntrophobacteraceae</taxon>
        <taxon>Desulfacinum</taxon>
    </lineage>
</organism>
<dbReference type="Proteomes" id="UP000192783">
    <property type="component" value="Unassembled WGS sequence"/>
</dbReference>
<keyword evidence="3" id="KW-1185">Reference proteome</keyword>
<dbReference type="AlphaFoldDB" id="A0A1W1XS06"/>